<sequence>MYIDIVPPYKGLVVSATLVLGMAPASTPNRTSAILARVAGLCGAQRHPTRLGKVLRPDDDLVRINIRLVNRLRPLLAHGSPPWVCE</sequence>
<accession>A0A2M7XCG7</accession>
<comment type="caution">
    <text evidence="1">The sequence shown here is derived from an EMBL/GenBank/DDBJ whole genome shotgun (WGS) entry which is preliminary data.</text>
</comment>
<evidence type="ECO:0000313" key="1">
    <source>
        <dbReference type="EMBL" id="PJA45575.1"/>
    </source>
</evidence>
<reference evidence="2" key="1">
    <citation type="submission" date="2017-09" db="EMBL/GenBank/DDBJ databases">
        <title>Depth-based differentiation of microbial function through sediment-hosted aquifers and enrichment of novel symbionts in the deep terrestrial subsurface.</title>
        <authorList>
            <person name="Probst A.J."/>
            <person name="Ladd B."/>
            <person name="Jarett J.K."/>
            <person name="Geller-Mcgrath D.E."/>
            <person name="Sieber C.M.K."/>
            <person name="Emerson J.B."/>
            <person name="Anantharaman K."/>
            <person name="Thomas B.C."/>
            <person name="Malmstrom R."/>
            <person name="Stieglmeier M."/>
            <person name="Klingl A."/>
            <person name="Woyke T."/>
            <person name="Ryan C.M."/>
            <person name="Banfield J.F."/>
        </authorList>
    </citation>
    <scope>NUCLEOTIDE SEQUENCE [LARGE SCALE GENOMIC DNA]</scope>
</reference>
<dbReference type="AlphaFoldDB" id="A0A2M7XCG7"/>
<gene>
    <name evidence="1" type="ORF">CO174_02630</name>
</gene>
<organism evidence="1 2">
    <name type="scientific">Candidatus Uhrbacteria bacterium CG_4_9_14_3_um_filter_50_9</name>
    <dbReference type="NCBI Taxonomy" id="1975035"/>
    <lineage>
        <taxon>Bacteria</taxon>
        <taxon>Candidatus Uhriibacteriota</taxon>
    </lineage>
</organism>
<dbReference type="Proteomes" id="UP000229385">
    <property type="component" value="Unassembled WGS sequence"/>
</dbReference>
<evidence type="ECO:0000313" key="2">
    <source>
        <dbReference type="Proteomes" id="UP000229385"/>
    </source>
</evidence>
<dbReference type="EMBL" id="PFWU01000030">
    <property type="protein sequence ID" value="PJA45575.1"/>
    <property type="molecule type" value="Genomic_DNA"/>
</dbReference>
<protein>
    <submittedName>
        <fullName evidence="1">Uncharacterized protein</fullName>
    </submittedName>
</protein>
<proteinExistence type="predicted"/>
<name>A0A2M7XCG7_9BACT</name>